<accession>A0A822Y088</accession>
<name>A0A822Y088_NELNU</name>
<evidence type="ECO:0000313" key="2">
    <source>
        <dbReference type="Proteomes" id="UP000607653"/>
    </source>
</evidence>
<sequence>MLPSNILYAAEKRIRDERFPKECGLSLARLLPCIVRASSFNREPSSAGILPVSLFPAKTMSVRLEQ</sequence>
<evidence type="ECO:0000313" key="1">
    <source>
        <dbReference type="EMBL" id="DAD24666.1"/>
    </source>
</evidence>
<proteinExistence type="predicted"/>
<organism evidence="1 2">
    <name type="scientific">Nelumbo nucifera</name>
    <name type="common">Sacred lotus</name>
    <dbReference type="NCBI Taxonomy" id="4432"/>
    <lineage>
        <taxon>Eukaryota</taxon>
        <taxon>Viridiplantae</taxon>
        <taxon>Streptophyta</taxon>
        <taxon>Embryophyta</taxon>
        <taxon>Tracheophyta</taxon>
        <taxon>Spermatophyta</taxon>
        <taxon>Magnoliopsida</taxon>
        <taxon>Proteales</taxon>
        <taxon>Nelumbonaceae</taxon>
        <taxon>Nelumbo</taxon>
    </lineage>
</organism>
<dbReference type="AlphaFoldDB" id="A0A822Y088"/>
<comment type="caution">
    <text evidence="1">The sequence shown here is derived from an EMBL/GenBank/DDBJ whole genome shotgun (WGS) entry which is preliminary data.</text>
</comment>
<dbReference type="Proteomes" id="UP000607653">
    <property type="component" value="Unassembled WGS sequence"/>
</dbReference>
<reference evidence="1 2" key="1">
    <citation type="journal article" date="2020" name="Mol. Biol. Evol.">
        <title>Distinct Expression and Methylation Patterns for Genes with Different Fates following a Single Whole-Genome Duplication in Flowering Plants.</title>
        <authorList>
            <person name="Shi T."/>
            <person name="Rahmani R.S."/>
            <person name="Gugger P.F."/>
            <person name="Wang M."/>
            <person name="Li H."/>
            <person name="Zhang Y."/>
            <person name="Li Z."/>
            <person name="Wang Q."/>
            <person name="Van de Peer Y."/>
            <person name="Marchal K."/>
            <person name="Chen J."/>
        </authorList>
    </citation>
    <scope>NUCLEOTIDE SEQUENCE [LARGE SCALE GENOMIC DNA]</scope>
    <source>
        <tissue evidence="1">Leaf</tissue>
    </source>
</reference>
<dbReference type="EMBL" id="DUZY01000001">
    <property type="protein sequence ID" value="DAD24666.1"/>
    <property type="molecule type" value="Genomic_DNA"/>
</dbReference>
<gene>
    <name evidence="1" type="ORF">HUJ06_026130</name>
</gene>
<protein>
    <submittedName>
        <fullName evidence="1">Uncharacterized protein</fullName>
    </submittedName>
</protein>
<keyword evidence="2" id="KW-1185">Reference proteome</keyword>